<comment type="caution">
    <text evidence="2">The sequence shown here is derived from an EMBL/GenBank/DDBJ whole genome shotgun (WGS) entry which is preliminary data.</text>
</comment>
<evidence type="ECO:0000256" key="1">
    <source>
        <dbReference type="SAM" id="MobiDB-lite"/>
    </source>
</evidence>
<sequence length="117" mass="13155">MSVLCLRAEVCSQRWLIPLVWMYGQGMHIPESRVKLLADQADTGRSYHCIWARRHSSPHSASASSALGARARQDGGRHPLAMTQESNRLLVTPRPSLQPRSRTTGTPPWKHRMCSLI</sequence>
<accession>A0AAD2HXC3</accession>
<gene>
    <name evidence="2" type="ORF">MYCIT1_LOCUS34984</name>
</gene>
<reference evidence="2" key="1">
    <citation type="submission" date="2023-11" db="EMBL/GenBank/DDBJ databases">
        <authorList>
            <person name="De Vega J J."/>
            <person name="De Vega J J."/>
        </authorList>
    </citation>
    <scope>NUCLEOTIDE SEQUENCE</scope>
</reference>
<feature type="region of interest" description="Disordered" evidence="1">
    <location>
        <begin position="56"/>
        <end position="117"/>
    </location>
</feature>
<evidence type="ECO:0000313" key="2">
    <source>
        <dbReference type="EMBL" id="CAK5282874.1"/>
    </source>
</evidence>
<dbReference type="AlphaFoldDB" id="A0AAD2HXC3"/>
<feature type="compositionally biased region" description="Low complexity" evidence="1">
    <location>
        <begin position="58"/>
        <end position="70"/>
    </location>
</feature>
<proteinExistence type="predicted"/>
<dbReference type="Proteomes" id="UP001295794">
    <property type="component" value="Unassembled WGS sequence"/>
</dbReference>
<evidence type="ECO:0000313" key="3">
    <source>
        <dbReference type="Proteomes" id="UP001295794"/>
    </source>
</evidence>
<keyword evidence="3" id="KW-1185">Reference proteome</keyword>
<dbReference type="EMBL" id="CAVNYO010000463">
    <property type="protein sequence ID" value="CAK5282874.1"/>
    <property type="molecule type" value="Genomic_DNA"/>
</dbReference>
<name>A0AAD2HXC3_9AGAR</name>
<protein>
    <submittedName>
        <fullName evidence="2">Uncharacterized protein</fullName>
    </submittedName>
</protein>
<organism evidence="2 3">
    <name type="scientific">Mycena citricolor</name>
    <dbReference type="NCBI Taxonomy" id="2018698"/>
    <lineage>
        <taxon>Eukaryota</taxon>
        <taxon>Fungi</taxon>
        <taxon>Dikarya</taxon>
        <taxon>Basidiomycota</taxon>
        <taxon>Agaricomycotina</taxon>
        <taxon>Agaricomycetes</taxon>
        <taxon>Agaricomycetidae</taxon>
        <taxon>Agaricales</taxon>
        <taxon>Marasmiineae</taxon>
        <taxon>Mycenaceae</taxon>
        <taxon>Mycena</taxon>
    </lineage>
</organism>